<dbReference type="Pfam" id="PF04082">
    <property type="entry name" value="Fungal_trans"/>
    <property type="match status" value="1"/>
</dbReference>
<proteinExistence type="predicted"/>
<evidence type="ECO:0000256" key="2">
    <source>
        <dbReference type="SAM" id="MobiDB-lite"/>
    </source>
</evidence>
<feature type="region of interest" description="Disordered" evidence="2">
    <location>
        <begin position="28"/>
        <end position="72"/>
    </location>
</feature>
<dbReference type="PANTHER" id="PTHR46910:SF5">
    <property type="entry name" value="ZN(II)2CYS6 TRANSCRIPTION FACTOR (EUROFUNG)"/>
    <property type="match status" value="1"/>
</dbReference>
<feature type="domain" description="Xylanolytic transcriptional activator regulatory" evidence="3">
    <location>
        <begin position="275"/>
        <end position="347"/>
    </location>
</feature>
<dbReference type="GO" id="GO:0003700">
    <property type="term" value="F:DNA-binding transcription factor activity"/>
    <property type="evidence" value="ECO:0007669"/>
    <property type="project" value="InterPro"/>
</dbReference>
<keyword evidence="1" id="KW-0539">Nucleus</keyword>
<protein>
    <submittedName>
        <fullName evidence="4">Putative Zn(II)2Cys6 transcription factor-like protein</fullName>
    </submittedName>
</protein>
<dbReference type="EMBL" id="JAADJZ010000004">
    <property type="protein sequence ID" value="KAF2875454.1"/>
    <property type="molecule type" value="Genomic_DNA"/>
</dbReference>
<evidence type="ECO:0000256" key="1">
    <source>
        <dbReference type="ARBA" id="ARBA00023242"/>
    </source>
</evidence>
<dbReference type="GO" id="GO:0008270">
    <property type="term" value="F:zinc ion binding"/>
    <property type="evidence" value="ECO:0007669"/>
    <property type="project" value="InterPro"/>
</dbReference>
<accession>A0A7C8IBF7</accession>
<organism evidence="4 5">
    <name type="scientific">Massariosphaeria phaeospora</name>
    <dbReference type="NCBI Taxonomy" id="100035"/>
    <lineage>
        <taxon>Eukaryota</taxon>
        <taxon>Fungi</taxon>
        <taxon>Dikarya</taxon>
        <taxon>Ascomycota</taxon>
        <taxon>Pezizomycotina</taxon>
        <taxon>Dothideomycetes</taxon>
        <taxon>Pleosporomycetidae</taxon>
        <taxon>Pleosporales</taxon>
        <taxon>Pleosporales incertae sedis</taxon>
        <taxon>Massariosphaeria</taxon>
    </lineage>
</organism>
<evidence type="ECO:0000313" key="4">
    <source>
        <dbReference type="EMBL" id="KAF2875454.1"/>
    </source>
</evidence>
<dbReference type="PANTHER" id="PTHR46910">
    <property type="entry name" value="TRANSCRIPTION FACTOR PDR1"/>
    <property type="match status" value="1"/>
</dbReference>
<evidence type="ECO:0000259" key="3">
    <source>
        <dbReference type="SMART" id="SM00906"/>
    </source>
</evidence>
<reference evidence="4 5" key="1">
    <citation type="submission" date="2020-01" db="EMBL/GenBank/DDBJ databases">
        <authorList>
            <consortium name="DOE Joint Genome Institute"/>
            <person name="Haridas S."/>
            <person name="Albert R."/>
            <person name="Binder M."/>
            <person name="Bloem J."/>
            <person name="Labutti K."/>
            <person name="Salamov A."/>
            <person name="Andreopoulos B."/>
            <person name="Baker S.E."/>
            <person name="Barry K."/>
            <person name="Bills G."/>
            <person name="Bluhm B.H."/>
            <person name="Cannon C."/>
            <person name="Castanera R."/>
            <person name="Culley D.E."/>
            <person name="Daum C."/>
            <person name="Ezra D."/>
            <person name="Gonzalez J.B."/>
            <person name="Henrissat B."/>
            <person name="Kuo A."/>
            <person name="Liang C."/>
            <person name="Lipzen A."/>
            <person name="Lutzoni F."/>
            <person name="Magnuson J."/>
            <person name="Mondo S."/>
            <person name="Nolan M."/>
            <person name="Ohm R."/>
            <person name="Pangilinan J."/>
            <person name="Park H.-J.H."/>
            <person name="Ramirez L."/>
            <person name="Alfaro M."/>
            <person name="Sun H."/>
            <person name="Tritt A."/>
            <person name="Yoshinaga Y."/>
            <person name="Zwiers L.-H.L."/>
            <person name="Turgeon B.G."/>
            <person name="Goodwin S.B."/>
            <person name="Spatafora J.W."/>
            <person name="Crous P.W."/>
            <person name="Grigoriev I.V."/>
        </authorList>
    </citation>
    <scope>NUCLEOTIDE SEQUENCE [LARGE SCALE GENOMIC DNA]</scope>
    <source>
        <strain evidence="4 5">CBS 611.86</strain>
    </source>
</reference>
<dbReference type="InterPro" id="IPR050987">
    <property type="entry name" value="AtrR-like"/>
</dbReference>
<dbReference type="Proteomes" id="UP000481861">
    <property type="component" value="Unassembled WGS sequence"/>
</dbReference>
<dbReference type="AlphaFoldDB" id="A0A7C8IBF7"/>
<comment type="caution">
    <text evidence="4">The sequence shown here is derived from an EMBL/GenBank/DDBJ whole genome shotgun (WGS) entry which is preliminary data.</text>
</comment>
<feature type="compositionally biased region" description="Polar residues" evidence="2">
    <location>
        <begin position="28"/>
        <end position="53"/>
    </location>
</feature>
<sequence length="655" mass="72870">MTVSYSDERIFGLVQRLSQLEASVLVNQKASPSTDPGRNDIAAQTSTSETIATSRPVKRKRSDRDFDEVDSVAASETDSTIYQADDARDHIRKELSHNGLLSGNQRMALEAAIALVDQISQAPSTSVEDPGTWSREQHVATDLSPGEILHIVLGTQNKHGGQITMQLHALDHIPQKAFERIAFRLIDSTDDEQTLNMYKVIVHWKAAVVLYGSQLESVQSETLQKRIRTMELRHLYAALTALDHVSFMNPPSLLLLQALISAAMLMQIAGDPNACWALTASASRTLVALGYHNLRHISPRNELDLEIQAAVAWCCQLDRCMSLLLLRPPSLPKLHIAVSQLVKLDPSNPMSGFAILELEFAPVHEKILELILDAPSKDRPEVRVSLTNEVAILRQHMAQIAVTMEMARAKFSVESNLDLLLHWQILDFKFFSTLTSVHRLSPTVTSNRIEREECLDCARKALERVKLIQENAIKQAHFVEEYNPYLSWSILSYPLGPFFVVFCNVVGTSNTKDFQLLQDVADGVGSISAKSKFIIRLHRLCVTLLDLCRPLVARSTEVPHTVSLQETPAQASSEVPPKPHDDGGIAAIHAMGSFEVADALATSSWDDDSMWQLFQSQPSLDWFNADIPNMLDPSLDYDINNFAARAPPDNVTMRP</sequence>
<name>A0A7C8IBF7_9PLEO</name>
<dbReference type="InterPro" id="IPR007219">
    <property type="entry name" value="XnlR_reg_dom"/>
</dbReference>
<dbReference type="OrthoDB" id="39175at2759"/>
<dbReference type="GO" id="GO:0003677">
    <property type="term" value="F:DNA binding"/>
    <property type="evidence" value="ECO:0007669"/>
    <property type="project" value="InterPro"/>
</dbReference>
<evidence type="ECO:0000313" key="5">
    <source>
        <dbReference type="Proteomes" id="UP000481861"/>
    </source>
</evidence>
<dbReference type="CDD" id="cd12148">
    <property type="entry name" value="fungal_TF_MHR"/>
    <property type="match status" value="1"/>
</dbReference>
<gene>
    <name evidence="4" type="ORF">BDV95DRAFT_485288</name>
</gene>
<dbReference type="GO" id="GO:0006351">
    <property type="term" value="P:DNA-templated transcription"/>
    <property type="evidence" value="ECO:0007669"/>
    <property type="project" value="InterPro"/>
</dbReference>
<dbReference type="SMART" id="SM00906">
    <property type="entry name" value="Fungal_trans"/>
    <property type="match status" value="1"/>
</dbReference>
<keyword evidence="5" id="KW-1185">Reference proteome</keyword>